<keyword evidence="2" id="KW-0472">Membrane</keyword>
<protein>
    <submittedName>
        <fullName evidence="3">DUF3159 domain-containing protein</fullName>
    </submittedName>
</protein>
<evidence type="ECO:0000313" key="3">
    <source>
        <dbReference type="EMBL" id="GAA1960438.1"/>
    </source>
</evidence>
<comment type="caution">
    <text evidence="3">The sequence shown here is derived from an EMBL/GenBank/DDBJ whole genome shotgun (WGS) entry which is preliminary data.</text>
</comment>
<proteinExistence type="predicted"/>
<evidence type="ECO:0000256" key="1">
    <source>
        <dbReference type="SAM" id="MobiDB-lite"/>
    </source>
</evidence>
<feature type="compositionally biased region" description="Polar residues" evidence="1">
    <location>
        <begin position="1"/>
        <end position="14"/>
    </location>
</feature>
<dbReference type="InterPro" id="IPR016566">
    <property type="entry name" value="UCP010219"/>
</dbReference>
<keyword evidence="2" id="KW-0812">Transmembrane</keyword>
<evidence type="ECO:0000313" key="4">
    <source>
        <dbReference type="Proteomes" id="UP001500571"/>
    </source>
</evidence>
<feature type="transmembrane region" description="Helical" evidence="2">
    <location>
        <begin position="95"/>
        <end position="114"/>
    </location>
</feature>
<dbReference type="Proteomes" id="UP001500571">
    <property type="component" value="Unassembled WGS sequence"/>
</dbReference>
<feature type="transmembrane region" description="Helical" evidence="2">
    <location>
        <begin position="173"/>
        <end position="194"/>
    </location>
</feature>
<evidence type="ECO:0000256" key="2">
    <source>
        <dbReference type="SAM" id="Phobius"/>
    </source>
</evidence>
<feature type="transmembrane region" description="Helical" evidence="2">
    <location>
        <begin position="126"/>
        <end position="153"/>
    </location>
</feature>
<gene>
    <name evidence="3" type="ORF">GCM10009798_20070</name>
</gene>
<name>A0ABN2QYE9_9ACTN</name>
<sequence>MSEASSSGETQKAQVMSEPDHTSPTSVETVESVVRRQMAQSLGGRRGMVEAGVPGLVFTLLWLTTKDLRLALVAAGGVAVAALVVRLVQRSTIQYVVNAIVGIGIGWVFVRLAASTGGSEADQALAFFLPGIIWSGVYTVVMVVSCLVGWPFIGFMVGSVTGDPTAWHHDKQIVSLCTRLTWLFLAPGAVGVLLQGPVYLLGHAGTIDTATAVGIIGVLRLGLGWPLRIAAWGTMVWLLARNATPIEQQPDRSGPVTD</sequence>
<dbReference type="RefSeq" id="WP_344044678.1">
    <property type="nucleotide sequence ID" value="NZ_BAAAPB010000002.1"/>
</dbReference>
<dbReference type="EMBL" id="BAAAPB010000002">
    <property type="protein sequence ID" value="GAA1960438.1"/>
    <property type="molecule type" value="Genomic_DNA"/>
</dbReference>
<reference evidence="4" key="1">
    <citation type="journal article" date="2019" name="Int. J. Syst. Evol. Microbiol.">
        <title>The Global Catalogue of Microorganisms (GCM) 10K type strain sequencing project: providing services to taxonomists for standard genome sequencing and annotation.</title>
        <authorList>
            <consortium name="The Broad Institute Genomics Platform"/>
            <consortium name="The Broad Institute Genome Sequencing Center for Infectious Disease"/>
            <person name="Wu L."/>
            <person name="Ma J."/>
        </authorList>
    </citation>
    <scope>NUCLEOTIDE SEQUENCE [LARGE SCALE GENOMIC DNA]</scope>
    <source>
        <strain evidence="4">JCM 15309</strain>
    </source>
</reference>
<feature type="region of interest" description="Disordered" evidence="1">
    <location>
        <begin position="1"/>
        <end position="30"/>
    </location>
</feature>
<feature type="transmembrane region" description="Helical" evidence="2">
    <location>
        <begin position="47"/>
        <end position="64"/>
    </location>
</feature>
<organism evidence="3 4">
    <name type="scientific">Nocardioides panacihumi</name>
    <dbReference type="NCBI Taxonomy" id="400774"/>
    <lineage>
        <taxon>Bacteria</taxon>
        <taxon>Bacillati</taxon>
        <taxon>Actinomycetota</taxon>
        <taxon>Actinomycetes</taxon>
        <taxon>Propionibacteriales</taxon>
        <taxon>Nocardioidaceae</taxon>
        <taxon>Nocardioides</taxon>
    </lineage>
</organism>
<keyword evidence="4" id="KW-1185">Reference proteome</keyword>
<keyword evidence="2" id="KW-1133">Transmembrane helix</keyword>
<dbReference type="Pfam" id="PF11361">
    <property type="entry name" value="DUF3159"/>
    <property type="match status" value="1"/>
</dbReference>
<accession>A0ABN2QYE9</accession>
<feature type="transmembrane region" description="Helical" evidence="2">
    <location>
        <begin position="70"/>
        <end position="88"/>
    </location>
</feature>